<dbReference type="SUPFAM" id="SSF81383">
    <property type="entry name" value="F-box domain"/>
    <property type="match status" value="1"/>
</dbReference>
<feature type="domain" description="F-box" evidence="1">
    <location>
        <begin position="3"/>
        <end position="48"/>
    </location>
</feature>
<reference evidence="2 3" key="1">
    <citation type="submission" date="2014-04" db="EMBL/GenBank/DDBJ databases">
        <title>Evolutionary Origins and Diversification of the Mycorrhizal Mutualists.</title>
        <authorList>
            <consortium name="DOE Joint Genome Institute"/>
            <consortium name="Mycorrhizal Genomics Consortium"/>
            <person name="Kohler A."/>
            <person name="Kuo A."/>
            <person name="Nagy L.G."/>
            <person name="Floudas D."/>
            <person name="Copeland A."/>
            <person name="Barry K.W."/>
            <person name="Cichocki N."/>
            <person name="Veneault-Fourrey C."/>
            <person name="LaButti K."/>
            <person name="Lindquist E.A."/>
            <person name="Lipzen A."/>
            <person name="Lundell T."/>
            <person name="Morin E."/>
            <person name="Murat C."/>
            <person name="Riley R."/>
            <person name="Ohm R."/>
            <person name="Sun H."/>
            <person name="Tunlid A."/>
            <person name="Henrissat B."/>
            <person name="Grigoriev I.V."/>
            <person name="Hibbett D.S."/>
            <person name="Martin F."/>
        </authorList>
    </citation>
    <scope>NUCLEOTIDE SEQUENCE [LARGE SCALE GENOMIC DNA]</scope>
    <source>
        <strain evidence="2 3">MD-312</strain>
    </source>
</reference>
<dbReference type="InterPro" id="IPR001810">
    <property type="entry name" value="F-box_dom"/>
</dbReference>
<dbReference type="EMBL" id="KN839853">
    <property type="protein sequence ID" value="KIJ62932.1"/>
    <property type="molecule type" value="Genomic_DNA"/>
</dbReference>
<proteinExistence type="predicted"/>
<accession>A0A0C9WE10</accession>
<evidence type="ECO:0000259" key="1">
    <source>
        <dbReference type="PROSITE" id="PS50181"/>
    </source>
</evidence>
<organism evidence="2 3">
    <name type="scientific">Hydnomerulius pinastri MD-312</name>
    <dbReference type="NCBI Taxonomy" id="994086"/>
    <lineage>
        <taxon>Eukaryota</taxon>
        <taxon>Fungi</taxon>
        <taxon>Dikarya</taxon>
        <taxon>Basidiomycota</taxon>
        <taxon>Agaricomycotina</taxon>
        <taxon>Agaricomycetes</taxon>
        <taxon>Agaricomycetidae</taxon>
        <taxon>Boletales</taxon>
        <taxon>Boletales incertae sedis</taxon>
        <taxon>Leucogyrophana</taxon>
    </lineage>
</organism>
<protein>
    <recommendedName>
        <fullName evidence="1">F-box domain-containing protein</fullName>
    </recommendedName>
</protein>
<dbReference type="InterPro" id="IPR036047">
    <property type="entry name" value="F-box-like_dom_sf"/>
</dbReference>
<dbReference type="Proteomes" id="UP000053820">
    <property type="component" value="Unassembled WGS sequence"/>
</dbReference>
<dbReference type="AlphaFoldDB" id="A0A0C9WE10"/>
<dbReference type="HOGENOM" id="CLU_048772_0_0_1"/>
<sequence length="416" mass="46746">MQYASFADLPTELLIAIIQQVPRSTLLSLYRVSRRCKDATMPILYRSVEMTGKNVLTLFTTLDSNECAADAVRTFMISFAIWLPSPYTGLDELTQHAVMTDEQSFWRDLAVYALQKTKKVTQLRIVVPSGFDIDTILELCSFPELAALECSPGTYFSASKIYPFLSRHPEIKELYLAVHKQRANEFLTISLPIPSLSSLTNVAINDFMLRLIGPAVRLSNANIYWERHESVDFGDRLKYLALARTLGTNVTFTSDGWDVALLGAIANHHPHIGKLTFFKTTAFDATDDTVMRASAAQFLSRFKSISHFALSGRRNRMSPMDAAISRDFETVIQWGQRCTTLKRCVFPSGTSWHHIKDIGWVPNLSDAAQLKWFCEKTESSTYPAPSSSYTCSALFAFGVSRGQVDYLHLKEITRGA</sequence>
<keyword evidence="3" id="KW-1185">Reference proteome</keyword>
<dbReference type="PROSITE" id="PS50181">
    <property type="entry name" value="FBOX"/>
    <property type="match status" value="1"/>
</dbReference>
<evidence type="ECO:0000313" key="3">
    <source>
        <dbReference type="Proteomes" id="UP000053820"/>
    </source>
</evidence>
<name>A0A0C9WE10_9AGAM</name>
<gene>
    <name evidence="2" type="ORF">HYDPIDRAFT_114054</name>
</gene>
<dbReference type="OrthoDB" id="3190489at2759"/>
<dbReference type="Pfam" id="PF12937">
    <property type="entry name" value="F-box-like"/>
    <property type="match status" value="1"/>
</dbReference>
<evidence type="ECO:0000313" key="2">
    <source>
        <dbReference type="EMBL" id="KIJ62932.1"/>
    </source>
</evidence>